<dbReference type="SUPFAM" id="SSF53300">
    <property type="entry name" value="vWA-like"/>
    <property type="match status" value="1"/>
</dbReference>
<evidence type="ECO:0000256" key="1">
    <source>
        <dbReference type="SAM" id="MobiDB-lite"/>
    </source>
</evidence>
<proteinExistence type="predicted"/>
<feature type="region of interest" description="Disordered" evidence="1">
    <location>
        <begin position="206"/>
        <end position="226"/>
    </location>
</feature>
<dbReference type="InterPro" id="IPR036465">
    <property type="entry name" value="vWFA_dom_sf"/>
</dbReference>
<organism evidence="3 4">
    <name type="scientific">endosymbiont of Escarpia spicata</name>
    <dbReference type="NCBI Taxonomy" id="2200908"/>
    <lineage>
        <taxon>Bacteria</taxon>
        <taxon>Pseudomonadati</taxon>
        <taxon>Pseudomonadota</taxon>
        <taxon>Gammaproteobacteria</taxon>
        <taxon>sulfur-oxidizing symbionts</taxon>
    </lineage>
</organism>
<feature type="domain" description="VWFA" evidence="2">
    <location>
        <begin position="233"/>
        <end position="437"/>
    </location>
</feature>
<dbReference type="PROSITE" id="PS50234">
    <property type="entry name" value="VWFA"/>
    <property type="match status" value="1"/>
</dbReference>
<reference evidence="3 4" key="1">
    <citation type="journal article" date="2018" name="ISME J.">
        <title>Endosymbiont genomes yield clues of tubeworm success.</title>
        <authorList>
            <person name="Li Y."/>
            <person name="Liles M.R."/>
            <person name="Halanych K.M."/>
        </authorList>
    </citation>
    <scope>NUCLEOTIDE SEQUENCE [LARGE SCALE GENOMIC DNA]</scope>
    <source>
        <strain evidence="3">A1462</strain>
    </source>
</reference>
<dbReference type="Proteomes" id="UP000254771">
    <property type="component" value="Unassembled WGS sequence"/>
</dbReference>
<feature type="compositionally biased region" description="Low complexity" evidence="1">
    <location>
        <begin position="216"/>
        <end position="226"/>
    </location>
</feature>
<dbReference type="GO" id="GO:0004674">
    <property type="term" value="F:protein serine/threonine kinase activity"/>
    <property type="evidence" value="ECO:0007669"/>
    <property type="project" value="TreeGrafter"/>
</dbReference>
<dbReference type="InterPro" id="IPR002035">
    <property type="entry name" value="VWF_A"/>
</dbReference>
<dbReference type="GO" id="GO:0005737">
    <property type="term" value="C:cytoplasm"/>
    <property type="evidence" value="ECO:0007669"/>
    <property type="project" value="TreeGrafter"/>
</dbReference>
<dbReference type="AlphaFoldDB" id="A0A370DAK2"/>
<dbReference type="PANTHER" id="PTHR47763:SF1">
    <property type="entry name" value="DUF659 DOMAIN-CONTAINING PROTEIN"/>
    <property type="match status" value="1"/>
</dbReference>
<evidence type="ECO:0000313" key="4">
    <source>
        <dbReference type="Proteomes" id="UP000254771"/>
    </source>
</evidence>
<name>A0A370DAK2_9GAMM</name>
<dbReference type="InterPro" id="IPR052969">
    <property type="entry name" value="Thr-specific_kinase-like"/>
</dbReference>
<dbReference type="EMBL" id="QFXE01000021">
    <property type="protein sequence ID" value="RDH81919.1"/>
    <property type="molecule type" value="Genomic_DNA"/>
</dbReference>
<gene>
    <name evidence="3" type="ORF">DIZ78_15845</name>
</gene>
<dbReference type="CDD" id="cd00198">
    <property type="entry name" value="vWFA"/>
    <property type="match status" value="1"/>
</dbReference>
<comment type="caution">
    <text evidence="3">The sequence shown here is derived from an EMBL/GenBank/DDBJ whole genome shotgun (WGS) entry which is preliminary data.</text>
</comment>
<protein>
    <submittedName>
        <fullName evidence="3">VWA domain-containing protein</fullName>
    </submittedName>
</protein>
<sequence length="679" mass="75791">MQLRILSLILLLSLTNGPLFAALETPLRPLLMPDKQSLYQRVLVKPDALIHATPVHEAGEKAVPFTAFYVYARKEVNGEGWQQVGHNRHGQLAGWIREADLIPWNQGLTIAFREPLGNDRVLLFRDKAGLRSLVDTYDLEHYKQVYADAESGKLTAESPVIAIQPKTHVDILKDFYLVPIRSHEDVYLGNEQARILQVSSVPLQTARKQPPKRAQAKPANPTTAAPAKRFRSGVVFVIDATLSMDPYIDRTREAVRKVYETITKEELTGDVSFGLIAFRDNPESVPELEYLTRTYVTLEQGQNADGFFRQVSSLKAATASSKGFIEDSFAGINEAIDNINWEGQDARYVVLITDAGPRDASDPLSGTGLNAESLARLARNKGIALSVLHLLTPSQYANHEDAAERYKALSYYPGIGSFYFGVKTGDVNRFGRVMDSLAHQITDQVKVTAIAAAGKTIQNQAKPAPVPASVEQEVAQEEEPDQLAQFQAKVAKLGYALRMRYLQQDKAEQIPSVFNAWLVDRDFKNPERQTLDVRVLLTRDQLSDLHSIMRQVLETAEEGLLSPRSFLNDLKSLAATISRDPEQLGSTTRVSGALEGNLADMGFMREYIEDLPYTGEVMGLSLENWQDWPARDQLAFIHRMEEKINYYQVLHDHTDLWVSLDGSSISGDSVFPIALEMLP</sequence>
<accession>A0A370DAK2</accession>
<dbReference type="PANTHER" id="PTHR47763">
    <property type="entry name" value="ALPHA-PROTEIN KINASE VWKA"/>
    <property type="match status" value="1"/>
</dbReference>
<dbReference type="Gene3D" id="3.40.50.410">
    <property type="entry name" value="von Willebrand factor, type A domain"/>
    <property type="match status" value="1"/>
</dbReference>
<evidence type="ECO:0000313" key="3">
    <source>
        <dbReference type="EMBL" id="RDH81919.1"/>
    </source>
</evidence>
<keyword evidence="4" id="KW-1185">Reference proteome</keyword>
<evidence type="ECO:0000259" key="2">
    <source>
        <dbReference type="PROSITE" id="PS50234"/>
    </source>
</evidence>